<dbReference type="CDD" id="cd00063">
    <property type="entry name" value="FN3"/>
    <property type="match status" value="1"/>
</dbReference>
<name>A0A2M6YBR9_9BACT</name>
<dbReference type="AlphaFoldDB" id="A0A2M6YBR9"/>
<accession>A0A2M6YBR9</accession>
<dbReference type="SUPFAM" id="SSF49265">
    <property type="entry name" value="Fibronectin type III"/>
    <property type="match status" value="1"/>
</dbReference>
<dbReference type="Proteomes" id="UP000229896">
    <property type="component" value="Unassembled WGS sequence"/>
</dbReference>
<dbReference type="InterPro" id="IPR013783">
    <property type="entry name" value="Ig-like_fold"/>
</dbReference>
<feature type="domain" description="Fibronectin type-III" evidence="1">
    <location>
        <begin position="70"/>
        <end position="165"/>
    </location>
</feature>
<organism evidence="2 3">
    <name type="scientific">Candidatus Berkelbacteria bacterium CG08_land_8_20_14_0_20_39_8</name>
    <dbReference type="NCBI Taxonomy" id="1974511"/>
    <lineage>
        <taxon>Bacteria</taxon>
        <taxon>Candidatus Berkelbacteria</taxon>
    </lineage>
</organism>
<evidence type="ECO:0000313" key="3">
    <source>
        <dbReference type="Proteomes" id="UP000229896"/>
    </source>
</evidence>
<dbReference type="InterPro" id="IPR036116">
    <property type="entry name" value="FN3_sf"/>
</dbReference>
<reference evidence="3" key="1">
    <citation type="submission" date="2017-09" db="EMBL/GenBank/DDBJ databases">
        <title>Depth-based differentiation of microbial function through sediment-hosted aquifers and enrichment of novel symbionts in the deep terrestrial subsurface.</title>
        <authorList>
            <person name="Probst A.J."/>
            <person name="Ladd B."/>
            <person name="Jarett J.K."/>
            <person name="Geller-Mcgrath D.E."/>
            <person name="Sieber C.M.K."/>
            <person name="Emerson J.B."/>
            <person name="Anantharaman K."/>
            <person name="Thomas B.C."/>
            <person name="Malmstrom R."/>
            <person name="Stieglmeier M."/>
            <person name="Klingl A."/>
            <person name="Woyke T."/>
            <person name="Ryan C.M."/>
            <person name="Banfield J.F."/>
        </authorList>
    </citation>
    <scope>NUCLEOTIDE SEQUENCE [LARGE SCALE GENOMIC DNA]</scope>
</reference>
<dbReference type="EMBL" id="PEXI01000083">
    <property type="protein sequence ID" value="PIU24147.1"/>
    <property type="molecule type" value="Genomic_DNA"/>
</dbReference>
<evidence type="ECO:0000313" key="2">
    <source>
        <dbReference type="EMBL" id="PIU24147.1"/>
    </source>
</evidence>
<proteinExistence type="predicted"/>
<sequence length="293" mass="32083">MISWQTNYQATCSIEYGLGSYDYTIELPGYATSFSYNLDNLLAGTNYQLRIKAQTFDGSEFSTGLTYSTPPLPLISGIRVQSLTDKAATGLKVNWSTNIETTSSIFYNQKGEARKEISLSDKIKEHEITIDNLADNSIYELFATGTDQYGNTTKSDTITFTTPIDTRPPKVDNISTESSNVGSGKNDIAQITVGYTTDESAECSIEYGEGISGENYSGKATNDGIFETNHLSVVSDLKPQNPYHFRINCSDKAGNTTISSDQTVISGEITQSVFSIILKTLNSLFGWAKILIK</sequence>
<dbReference type="InterPro" id="IPR003961">
    <property type="entry name" value="FN3_dom"/>
</dbReference>
<comment type="caution">
    <text evidence="2">The sequence shown here is derived from an EMBL/GenBank/DDBJ whole genome shotgun (WGS) entry which is preliminary data.</text>
</comment>
<dbReference type="Gene3D" id="2.60.40.10">
    <property type="entry name" value="Immunoglobulins"/>
    <property type="match status" value="1"/>
</dbReference>
<dbReference type="PROSITE" id="PS50853">
    <property type="entry name" value="FN3"/>
    <property type="match status" value="1"/>
</dbReference>
<gene>
    <name evidence="2" type="ORF">COT12_02625</name>
</gene>
<evidence type="ECO:0000259" key="1">
    <source>
        <dbReference type="PROSITE" id="PS50853"/>
    </source>
</evidence>
<protein>
    <recommendedName>
        <fullName evidence="1">Fibronectin type-III domain-containing protein</fullName>
    </recommendedName>
</protein>